<dbReference type="PANTHER" id="PTHR11096:SF0">
    <property type="entry name" value="RNA 3'-TERMINAL PHOSPHATE CYCLASE"/>
    <property type="match status" value="1"/>
</dbReference>
<dbReference type="OrthoDB" id="25029at2759"/>
<dbReference type="OMA" id="QTARWVC"/>
<sequence length="483" mass="53801">MAAANRSKSIFRYISRINGRTRNRSMAQVPPTEPVRLDGRKLEGGGQLVRIAIALSALTGQPLQIEHIRGNRSGKKGLKASHMAAVQTLGELSGSTLVKAQVGSCSLGFYPPLHDQVQSRQTNTDINIRLPTPGSVFLVFQALYPYLLYSSTDDQIRLSIIGGTNVSSSPSYDYASQVLIPNFARVGLPPLSVRLEKRGWASGHGQVQMGKVMFVIDPLRKATGGSPRAELPSIDLHRHQRGKISQIDITILAPDDHLVEVDGDLPRGSRHDDHTAAELEADQAETVREFLERQVYRVLRKQLKDVPLSVFSPEFSPKNSTSESVPIRTHTTEATHSRSCMYVLIVAHMSTGFKIGRDALHGSLKQRPKEKPKNKKRQGKNKPREDMVSRVNGLVDECVESFIRELYDTEMQTTADPPGTARHRPCVDEYMRDQLVVFEALGKSSGTHKRQDSESHEDDRYWSLHTQTAQWVCRQMLGEDSLG</sequence>
<evidence type="ECO:0000259" key="2">
    <source>
        <dbReference type="Pfam" id="PF01137"/>
    </source>
</evidence>
<dbReference type="EMBL" id="CDMC01000001">
    <property type="protein sequence ID" value="CEL00510.1"/>
    <property type="molecule type" value="Genomic_DNA"/>
</dbReference>
<evidence type="ECO:0000313" key="3">
    <source>
        <dbReference type="EMBL" id="CEL00510.1"/>
    </source>
</evidence>
<dbReference type="Pfam" id="PF01137">
    <property type="entry name" value="RTC"/>
    <property type="match status" value="1"/>
</dbReference>
<feature type="domain" description="RNA 3'-terminal phosphate cyclase" evidence="2">
    <location>
        <begin position="42"/>
        <end position="478"/>
    </location>
</feature>
<gene>
    <name evidence="3" type="ORF">ASPCAL00110</name>
</gene>
<dbReference type="PANTHER" id="PTHR11096">
    <property type="entry name" value="RNA 3' TERMINAL PHOSPHATE CYCLASE"/>
    <property type="match status" value="1"/>
</dbReference>
<feature type="region of interest" description="Disordered" evidence="1">
    <location>
        <begin position="362"/>
        <end position="388"/>
    </location>
</feature>
<feature type="compositionally biased region" description="Basic residues" evidence="1">
    <location>
        <begin position="364"/>
        <end position="381"/>
    </location>
</feature>
<dbReference type="GO" id="GO:0003963">
    <property type="term" value="F:RNA-3'-phosphate cyclase activity"/>
    <property type="evidence" value="ECO:0007669"/>
    <property type="project" value="TreeGrafter"/>
</dbReference>
<reference evidence="4" key="1">
    <citation type="journal article" date="2016" name="Genome Announc.">
        <title>Draft genome sequences of fungus Aspergillus calidoustus.</title>
        <authorList>
            <person name="Horn F."/>
            <person name="Linde J."/>
            <person name="Mattern D.J."/>
            <person name="Walther G."/>
            <person name="Guthke R."/>
            <person name="Scherlach K."/>
            <person name="Martin K."/>
            <person name="Brakhage A.A."/>
            <person name="Petzke L."/>
            <person name="Valiante V."/>
        </authorList>
    </citation>
    <scope>NUCLEOTIDE SEQUENCE [LARGE SCALE GENOMIC DNA]</scope>
    <source>
        <strain evidence="4">SF006504</strain>
    </source>
</reference>
<dbReference type="InterPro" id="IPR000228">
    <property type="entry name" value="RNA3'_term_phos_cyc"/>
</dbReference>
<evidence type="ECO:0000256" key="1">
    <source>
        <dbReference type="SAM" id="MobiDB-lite"/>
    </source>
</evidence>
<dbReference type="AlphaFoldDB" id="A0A0U5FQN1"/>
<evidence type="ECO:0000313" key="4">
    <source>
        <dbReference type="Proteomes" id="UP000054771"/>
    </source>
</evidence>
<dbReference type="FunFam" id="3.65.10.20:FF:000013">
    <property type="entry name" value="TatD related DNase"/>
    <property type="match status" value="1"/>
</dbReference>
<protein>
    <recommendedName>
        <fullName evidence="2">RNA 3'-terminal phosphate cyclase domain-containing protein</fullName>
    </recommendedName>
</protein>
<dbReference type="STRING" id="454130.A0A0U5FQN1"/>
<dbReference type="GO" id="GO:0006396">
    <property type="term" value="P:RNA processing"/>
    <property type="evidence" value="ECO:0007669"/>
    <property type="project" value="InterPro"/>
</dbReference>
<name>A0A0U5FQN1_ASPCI</name>
<proteinExistence type="predicted"/>
<keyword evidence="4" id="KW-1185">Reference proteome</keyword>
<dbReference type="InterPro" id="IPR023797">
    <property type="entry name" value="RNA3'_phos_cyclase_dom"/>
</dbReference>
<dbReference type="InterPro" id="IPR013792">
    <property type="entry name" value="RNA3'P_cycl/enolpyr_Trfase_a/b"/>
</dbReference>
<dbReference type="Proteomes" id="UP000054771">
    <property type="component" value="Unassembled WGS sequence"/>
</dbReference>
<dbReference type="SUPFAM" id="SSF55205">
    <property type="entry name" value="EPT/RTPC-like"/>
    <property type="match status" value="1"/>
</dbReference>
<dbReference type="GO" id="GO:0005634">
    <property type="term" value="C:nucleus"/>
    <property type="evidence" value="ECO:0007669"/>
    <property type="project" value="TreeGrafter"/>
</dbReference>
<accession>A0A0U5FQN1</accession>
<organism evidence="3 4">
    <name type="scientific">Aspergillus calidoustus</name>
    <dbReference type="NCBI Taxonomy" id="454130"/>
    <lineage>
        <taxon>Eukaryota</taxon>
        <taxon>Fungi</taxon>
        <taxon>Dikarya</taxon>
        <taxon>Ascomycota</taxon>
        <taxon>Pezizomycotina</taxon>
        <taxon>Eurotiomycetes</taxon>
        <taxon>Eurotiomycetidae</taxon>
        <taxon>Eurotiales</taxon>
        <taxon>Aspergillaceae</taxon>
        <taxon>Aspergillus</taxon>
        <taxon>Aspergillus subgen. Nidulantes</taxon>
    </lineage>
</organism>
<dbReference type="Gene3D" id="3.65.10.20">
    <property type="entry name" value="RNA 3'-terminal phosphate cyclase domain"/>
    <property type="match status" value="2"/>
</dbReference>
<dbReference type="InterPro" id="IPR037136">
    <property type="entry name" value="RNA3'_phos_cyclase_dom_sf"/>
</dbReference>